<feature type="non-terminal residue" evidence="2">
    <location>
        <position position="142"/>
    </location>
</feature>
<dbReference type="Proteomes" id="UP001177023">
    <property type="component" value="Unassembled WGS sequence"/>
</dbReference>
<keyword evidence="3" id="KW-1185">Reference proteome</keyword>
<evidence type="ECO:0000313" key="3">
    <source>
        <dbReference type="Proteomes" id="UP001177023"/>
    </source>
</evidence>
<dbReference type="EMBL" id="CATQJA010002654">
    <property type="protein sequence ID" value="CAJ0578811.1"/>
    <property type="molecule type" value="Genomic_DNA"/>
</dbReference>
<reference evidence="2" key="1">
    <citation type="submission" date="2023-06" db="EMBL/GenBank/DDBJ databases">
        <authorList>
            <person name="Delattre M."/>
        </authorList>
    </citation>
    <scope>NUCLEOTIDE SEQUENCE</scope>
    <source>
        <strain evidence="2">AF72</strain>
    </source>
</reference>
<accession>A0AA36D152</accession>
<comment type="caution">
    <text evidence="2">The sequence shown here is derived from an EMBL/GenBank/DDBJ whole genome shotgun (WGS) entry which is preliminary data.</text>
</comment>
<evidence type="ECO:0000256" key="1">
    <source>
        <dbReference type="SAM" id="MobiDB-lite"/>
    </source>
</evidence>
<feature type="region of interest" description="Disordered" evidence="1">
    <location>
        <begin position="87"/>
        <end position="142"/>
    </location>
</feature>
<name>A0AA36D152_9BILA</name>
<dbReference type="AlphaFoldDB" id="A0AA36D152"/>
<proteinExistence type="predicted"/>
<feature type="region of interest" description="Disordered" evidence="1">
    <location>
        <begin position="34"/>
        <end position="62"/>
    </location>
</feature>
<feature type="compositionally biased region" description="Polar residues" evidence="1">
    <location>
        <begin position="34"/>
        <end position="57"/>
    </location>
</feature>
<sequence length="142" mass="16235">MDDTKGDCWQAALEEAARKNGANPDLRGCYSSLSRSSVDANESSRAVNFPTRAQQKLSGPATDPLHYVTAQSAAMALAEHAKTIMSISEQQNRRRNQQVETTPRFEEEETWMSDLDTWRRKRRQKKSDDFVEESEKPEERQV</sequence>
<gene>
    <name evidence="2" type="ORF">MSPICULIGERA_LOCUS17052</name>
</gene>
<evidence type="ECO:0000313" key="2">
    <source>
        <dbReference type="EMBL" id="CAJ0578811.1"/>
    </source>
</evidence>
<feature type="compositionally biased region" description="Basic and acidic residues" evidence="1">
    <location>
        <begin position="126"/>
        <end position="142"/>
    </location>
</feature>
<protein>
    <submittedName>
        <fullName evidence="2">Uncharacterized protein</fullName>
    </submittedName>
</protein>
<organism evidence="2 3">
    <name type="scientific">Mesorhabditis spiculigera</name>
    <dbReference type="NCBI Taxonomy" id="96644"/>
    <lineage>
        <taxon>Eukaryota</taxon>
        <taxon>Metazoa</taxon>
        <taxon>Ecdysozoa</taxon>
        <taxon>Nematoda</taxon>
        <taxon>Chromadorea</taxon>
        <taxon>Rhabditida</taxon>
        <taxon>Rhabditina</taxon>
        <taxon>Rhabditomorpha</taxon>
        <taxon>Rhabditoidea</taxon>
        <taxon>Rhabditidae</taxon>
        <taxon>Mesorhabditinae</taxon>
        <taxon>Mesorhabditis</taxon>
    </lineage>
</organism>